<sequence>MTDNQILTFKISGEEFNKGYNLYHLNKGLSNFHALIDKAYLIKENKSKMTDKDRDKLQIKAFNIREGSFEADLAIHLVGISMSLLPAFPTLSPTELWDLVTRGYNYLKKILELNGQGIDINVNTTGDQYGNIKVNVYNGNGEILIEESPQVTAYASRSQKTFEEISRSINPKRGIDYLTVFDKNNFENSIRVGAEEKVIFENHKRIEPNAIEFKGFITKSNSENFTGKLKVLSTSDELDLGDYNFEFAVKNNPDKLRETYLTEKTFYAYKETSLNAGTLERKVSKLKIIEVAD</sequence>
<name>A0ABV9JVB7_9BACI</name>
<organism evidence="1 2">
    <name type="scientific">Oceanobacillus aidingensis</name>
    <dbReference type="NCBI Taxonomy" id="645964"/>
    <lineage>
        <taxon>Bacteria</taxon>
        <taxon>Bacillati</taxon>
        <taxon>Bacillota</taxon>
        <taxon>Bacilli</taxon>
        <taxon>Bacillales</taxon>
        <taxon>Bacillaceae</taxon>
        <taxon>Oceanobacillus</taxon>
    </lineage>
</organism>
<reference evidence="2" key="1">
    <citation type="journal article" date="2019" name="Int. J. Syst. Evol. Microbiol.">
        <title>The Global Catalogue of Microorganisms (GCM) 10K type strain sequencing project: providing services to taxonomists for standard genome sequencing and annotation.</title>
        <authorList>
            <consortium name="The Broad Institute Genomics Platform"/>
            <consortium name="The Broad Institute Genome Sequencing Center for Infectious Disease"/>
            <person name="Wu L."/>
            <person name="Ma J."/>
        </authorList>
    </citation>
    <scope>NUCLEOTIDE SEQUENCE [LARGE SCALE GENOMIC DNA]</scope>
    <source>
        <strain evidence="2">CCUG 37257</strain>
    </source>
</reference>
<protein>
    <submittedName>
        <fullName evidence="1">Uncharacterized protein</fullName>
    </submittedName>
</protein>
<proteinExistence type="predicted"/>
<evidence type="ECO:0000313" key="1">
    <source>
        <dbReference type="EMBL" id="MFC4661725.1"/>
    </source>
</evidence>
<evidence type="ECO:0000313" key="2">
    <source>
        <dbReference type="Proteomes" id="UP001595988"/>
    </source>
</evidence>
<dbReference type="EMBL" id="JBHSFT010000008">
    <property type="protein sequence ID" value="MFC4661725.1"/>
    <property type="molecule type" value="Genomic_DNA"/>
</dbReference>
<gene>
    <name evidence="1" type="ORF">ACFO3P_05785</name>
</gene>
<dbReference type="RefSeq" id="WP_379542257.1">
    <property type="nucleotide sequence ID" value="NZ_JBHSFT010000008.1"/>
</dbReference>
<keyword evidence="2" id="KW-1185">Reference proteome</keyword>
<dbReference type="Proteomes" id="UP001595988">
    <property type="component" value="Unassembled WGS sequence"/>
</dbReference>
<comment type="caution">
    <text evidence="1">The sequence shown here is derived from an EMBL/GenBank/DDBJ whole genome shotgun (WGS) entry which is preliminary data.</text>
</comment>
<accession>A0ABV9JVB7</accession>